<evidence type="ECO:0000256" key="1">
    <source>
        <dbReference type="SAM" id="Phobius"/>
    </source>
</evidence>
<keyword evidence="3" id="KW-1185">Reference proteome</keyword>
<dbReference type="Proteomes" id="UP000053593">
    <property type="component" value="Unassembled WGS sequence"/>
</dbReference>
<protein>
    <submittedName>
        <fullName evidence="2">Uncharacterized protein</fullName>
    </submittedName>
</protein>
<proteinExistence type="predicted"/>
<feature type="transmembrane region" description="Helical" evidence="1">
    <location>
        <begin position="55"/>
        <end position="77"/>
    </location>
</feature>
<name>A0A0D0C0P2_9AGAR</name>
<keyword evidence="1" id="KW-1133">Transmembrane helix</keyword>
<gene>
    <name evidence="2" type="ORF">GYMLUDRAFT_47505</name>
</gene>
<dbReference type="EMBL" id="KN834802">
    <property type="protein sequence ID" value="KIK55914.1"/>
    <property type="molecule type" value="Genomic_DNA"/>
</dbReference>
<keyword evidence="1" id="KW-0472">Membrane</keyword>
<dbReference type="AlphaFoldDB" id="A0A0D0C0P2"/>
<evidence type="ECO:0000313" key="2">
    <source>
        <dbReference type="EMBL" id="KIK55914.1"/>
    </source>
</evidence>
<evidence type="ECO:0000313" key="3">
    <source>
        <dbReference type="Proteomes" id="UP000053593"/>
    </source>
</evidence>
<reference evidence="2 3" key="1">
    <citation type="submission" date="2014-04" db="EMBL/GenBank/DDBJ databases">
        <title>Evolutionary Origins and Diversification of the Mycorrhizal Mutualists.</title>
        <authorList>
            <consortium name="DOE Joint Genome Institute"/>
            <consortium name="Mycorrhizal Genomics Consortium"/>
            <person name="Kohler A."/>
            <person name="Kuo A."/>
            <person name="Nagy L.G."/>
            <person name="Floudas D."/>
            <person name="Copeland A."/>
            <person name="Barry K.W."/>
            <person name="Cichocki N."/>
            <person name="Veneault-Fourrey C."/>
            <person name="LaButti K."/>
            <person name="Lindquist E.A."/>
            <person name="Lipzen A."/>
            <person name="Lundell T."/>
            <person name="Morin E."/>
            <person name="Murat C."/>
            <person name="Riley R."/>
            <person name="Ohm R."/>
            <person name="Sun H."/>
            <person name="Tunlid A."/>
            <person name="Henrissat B."/>
            <person name="Grigoriev I.V."/>
            <person name="Hibbett D.S."/>
            <person name="Martin F."/>
        </authorList>
    </citation>
    <scope>NUCLEOTIDE SEQUENCE [LARGE SCALE GENOMIC DNA]</scope>
    <source>
        <strain evidence="2 3">FD-317 M1</strain>
    </source>
</reference>
<sequence>MTTNADTDSQSIATIITTISVLSAGSVITLAASSSNNIHGVSSSGSSSKSNLGEIISSVIGDVGGLAIILAVLFFCLEEAEEEDGARGSV</sequence>
<keyword evidence="1" id="KW-0812">Transmembrane</keyword>
<organism evidence="2 3">
    <name type="scientific">Collybiopsis luxurians FD-317 M1</name>
    <dbReference type="NCBI Taxonomy" id="944289"/>
    <lineage>
        <taxon>Eukaryota</taxon>
        <taxon>Fungi</taxon>
        <taxon>Dikarya</taxon>
        <taxon>Basidiomycota</taxon>
        <taxon>Agaricomycotina</taxon>
        <taxon>Agaricomycetes</taxon>
        <taxon>Agaricomycetidae</taxon>
        <taxon>Agaricales</taxon>
        <taxon>Marasmiineae</taxon>
        <taxon>Omphalotaceae</taxon>
        <taxon>Collybiopsis</taxon>
        <taxon>Collybiopsis luxurians</taxon>
    </lineage>
</organism>
<feature type="transmembrane region" description="Helical" evidence="1">
    <location>
        <begin position="12"/>
        <end position="35"/>
    </location>
</feature>
<accession>A0A0D0C0P2</accession>
<dbReference type="HOGENOM" id="CLU_2441092_0_0_1"/>